<feature type="region of interest" description="Disordered" evidence="1">
    <location>
        <begin position="26"/>
        <end position="121"/>
    </location>
</feature>
<dbReference type="Proteomes" id="UP000240883">
    <property type="component" value="Unassembled WGS sequence"/>
</dbReference>
<feature type="compositionally biased region" description="Low complexity" evidence="1">
    <location>
        <begin position="26"/>
        <end position="46"/>
    </location>
</feature>
<feature type="compositionally biased region" description="Low complexity" evidence="1">
    <location>
        <begin position="66"/>
        <end position="90"/>
    </location>
</feature>
<feature type="non-terminal residue" evidence="2">
    <location>
        <position position="1"/>
    </location>
</feature>
<evidence type="ECO:0000313" key="2">
    <source>
        <dbReference type="EMBL" id="PSN73081.1"/>
    </source>
</evidence>
<accession>A0A2T2P5X5</accession>
<keyword evidence="3" id="KW-1185">Reference proteome</keyword>
<dbReference type="EMBL" id="KZ678129">
    <property type="protein sequence ID" value="PSN73081.1"/>
    <property type="molecule type" value="Genomic_DNA"/>
</dbReference>
<sequence length="121" mass="12398">LSGRTVEGLEEDGCWWRVAGADLQRATAGDGTPDDAAGVACAVGSGQRHGGRRQSRRLGDLGPRTASAAASSQQPAASSQQQVGRRSGSAPLAEKHEVSASHAGPALEERSGQGQRWLGRG</sequence>
<evidence type="ECO:0000256" key="1">
    <source>
        <dbReference type="SAM" id="MobiDB-lite"/>
    </source>
</evidence>
<gene>
    <name evidence="2" type="ORF">BS50DRAFT_653446</name>
</gene>
<name>A0A2T2P5X5_CORCC</name>
<evidence type="ECO:0000313" key="3">
    <source>
        <dbReference type="Proteomes" id="UP000240883"/>
    </source>
</evidence>
<dbReference type="AlphaFoldDB" id="A0A2T2P5X5"/>
<proteinExistence type="predicted"/>
<feature type="non-terminal residue" evidence="2">
    <location>
        <position position="121"/>
    </location>
</feature>
<protein>
    <submittedName>
        <fullName evidence="2">Uncharacterized protein</fullName>
    </submittedName>
</protein>
<organism evidence="2 3">
    <name type="scientific">Corynespora cassiicola Philippines</name>
    <dbReference type="NCBI Taxonomy" id="1448308"/>
    <lineage>
        <taxon>Eukaryota</taxon>
        <taxon>Fungi</taxon>
        <taxon>Dikarya</taxon>
        <taxon>Ascomycota</taxon>
        <taxon>Pezizomycotina</taxon>
        <taxon>Dothideomycetes</taxon>
        <taxon>Pleosporomycetidae</taxon>
        <taxon>Pleosporales</taxon>
        <taxon>Corynesporascaceae</taxon>
        <taxon>Corynespora</taxon>
    </lineage>
</organism>
<reference evidence="2 3" key="1">
    <citation type="journal article" date="2018" name="Front. Microbiol.">
        <title>Genome-Wide Analysis of Corynespora cassiicola Leaf Fall Disease Putative Effectors.</title>
        <authorList>
            <person name="Lopez D."/>
            <person name="Ribeiro S."/>
            <person name="Label P."/>
            <person name="Fumanal B."/>
            <person name="Venisse J.S."/>
            <person name="Kohler A."/>
            <person name="de Oliveira R.R."/>
            <person name="Labutti K."/>
            <person name="Lipzen A."/>
            <person name="Lail K."/>
            <person name="Bauer D."/>
            <person name="Ohm R.A."/>
            <person name="Barry K.W."/>
            <person name="Spatafora J."/>
            <person name="Grigoriev I.V."/>
            <person name="Martin F.M."/>
            <person name="Pujade-Renaud V."/>
        </authorList>
    </citation>
    <scope>NUCLEOTIDE SEQUENCE [LARGE SCALE GENOMIC DNA]</scope>
    <source>
        <strain evidence="2 3">Philippines</strain>
    </source>
</reference>